<dbReference type="EMBL" id="AYZJ01000084">
    <property type="protein sequence ID" value="KRN18694.1"/>
    <property type="molecule type" value="Genomic_DNA"/>
</dbReference>
<feature type="transmembrane region" description="Helical" evidence="7">
    <location>
        <begin position="52"/>
        <end position="74"/>
    </location>
</feature>
<comment type="subcellular location">
    <subcellularLocation>
        <location evidence="1">Endomembrane system</location>
        <topology evidence="1">Multi-pass membrane protein</topology>
    </subcellularLocation>
</comment>
<keyword evidence="6" id="KW-0862">Zinc</keyword>
<dbReference type="AlphaFoldDB" id="A0A0R2ET97"/>
<feature type="binding site" evidence="6">
    <location>
        <position position="191"/>
    </location>
    <ligand>
        <name>Zn(2+)</name>
        <dbReference type="ChEBI" id="CHEBI:29105"/>
    </ligand>
</feature>
<evidence type="ECO:0000256" key="4">
    <source>
        <dbReference type="ARBA" id="ARBA00022989"/>
    </source>
</evidence>
<evidence type="ECO:0000313" key="9">
    <source>
        <dbReference type="Proteomes" id="UP000050865"/>
    </source>
</evidence>
<dbReference type="GO" id="GO:0140911">
    <property type="term" value="F:pore-forming activity"/>
    <property type="evidence" value="ECO:0007669"/>
    <property type="project" value="InterPro"/>
</dbReference>
<sequence>MQLSKPFKSAYYNFNDQMLSAVTHAFALGLSVVGTVALAFKATTTLRLVTFLGFGISLIILYLGSTLFHGFYFTKARHVLQVIDHSSVFILIAGSYLPYCLVAIGGPLGWGLLAAIWLLCAAGIAYKLFFLGRFRGAETAIYVILGWMCLIGMQPLWAHLGRIGFWLLVAGGVAYTFGALLYSQKKIPYIHVIWHLFVMIGSACMYASIYLFV</sequence>
<gene>
    <name evidence="8" type="ORF">FC75_GL000462</name>
</gene>
<evidence type="ECO:0000313" key="8">
    <source>
        <dbReference type="EMBL" id="KRN18694.1"/>
    </source>
</evidence>
<dbReference type="GO" id="GO:0012505">
    <property type="term" value="C:endomembrane system"/>
    <property type="evidence" value="ECO:0007669"/>
    <property type="project" value="UniProtKB-SubCell"/>
</dbReference>
<feature type="binding site" evidence="6">
    <location>
        <position position="69"/>
    </location>
    <ligand>
        <name>Zn(2+)</name>
        <dbReference type="ChEBI" id="CHEBI:29105"/>
    </ligand>
</feature>
<keyword evidence="3 7" id="KW-0812">Transmembrane</keyword>
<keyword evidence="5 7" id="KW-0472">Membrane</keyword>
<evidence type="ECO:0000256" key="5">
    <source>
        <dbReference type="ARBA" id="ARBA00023136"/>
    </source>
</evidence>
<evidence type="ECO:0000256" key="6">
    <source>
        <dbReference type="PIRSR" id="PIRSR604254-1"/>
    </source>
</evidence>
<feature type="transmembrane region" description="Helical" evidence="7">
    <location>
        <begin position="86"/>
        <end position="104"/>
    </location>
</feature>
<evidence type="ECO:0000256" key="3">
    <source>
        <dbReference type="ARBA" id="ARBA00022692"/>
    </source>
</evidence>
<dbReference type="InterPro" id="IPR005744">
    <property type="entry name" value="Hy-lIII"/>
</dbReference>
<feature type="transmembrane region" description="Helical" evidence="7">
    <location>
        <begin position="21"/>
        <end position="40"/>
    </location>
</feature>
<dbReference type="NCBIfam" id="TIGR01065">
    <property type="entry name" value="hlyIII"/>
    <property type="match status" value="1"/>
</dbReference>
<organism evidence="8 9">
    <name type="scientific">Lacticaseibacillus camelliae DSM 22697 = JCM 13995</name>
    <dbReference type="NCBI Taxonomy" id="1423730"/>
    <lineage>
        <taxon>Bacteria</taxon>
        <taxon>Bacillati</taxon>
        <taxon>Bacillota</taxon>
        <taxon>Bacilli</taxon>
        <taxon>Lactobacillales</taxon>
        <taxon>Lactobacillaceae</taxon>
        <taxon>Lacticaseibacillus</taxon>
    </lineage>
</organism>
<dbReference type="InterPro" id="IPR004254">
    <property type="entry name" value="AdipoR/HlyIII-related"/>
</dbReference>
<reference evidence="8 9" key="1">
    <citation type="journal article" date="2015" name="Genome Announc.">
        <title>Expanding the biotechnology potential of lactobacilli through comparative genomics of 213 strains and associated genera.</title>
        <authorList>
            <person name="Sun Z."/>
            <person name="Harris H.M."/>
            <person name="McCann A."/>
            <person name="Guo C."/>
            <person name="Argimon S."/>
            <person name="Zhang W."/>
            <person name="Yang X."/>
            <person name="Jeffery I.B."/>
            <person name="Cooney J.C."/>
            <person name="Kagawa T.F."/>
            <person name="Liu W."/>
            <person name="Song Y."/>
            <person name="Salvetti E."/>
            <person name="Wrobel A."/>
            <person name="Rasinkangas P."/>
            <person name="Parkhill J."/>
            <person name="Rea M.C."/>
            <person name="O'Sullivan O."/>
            <person name="Ritari J."/>
            <person name="Douillard F.P."/>
            <person name="Paul Ross R."/>
            <person name="Yang R."/>
            <person name="Briner A.E."/>
            <person name="Felis G.E."/>
            <person name="de Vos W.M."/>
            <person name="Barrangou R."/>
            <person name="Klaenhammer T.R."/>
            <person name="Caufield P.W."/>
            <person name="Cui Y."/>
            <person name="Zhang H."/>
            <person name="O'Toole P.W."/>
        </authorList>
    </citation>
    <scope>NUCLEOTIDE SEQUENCE [LARGE SCALE GENOMIC DNA]</scope>
    <source>
        <strain evidence="8 9">DSM 22697</strain>
    </source>
</reference>
<dbReference type="GO" id="GO:0016020">
    <property type="term" value="C:membrane"/>
    <property type="evidence" value="ECO:0007669"/>
    <property type="project" value="InterPro"/>
</dbReference>
<dbReference type="GO" id="GO:0046872">
    <property type="term" value="F:metal ion binding"/>
    <property type="evidence" value="ECO:0007669"/>
    <property type="project" value="UniProtKB-KW"/>
</dbReference>
<feature type="transmembrane region" description="Helical" evidence="7">
    <location>
        <begin position="110"/>
        <end position="132"/>
    </location>
</feature>
<dbReference type="Pfam" id="PF03006">
    <property type="entry name" value="HlyIII"/>
    <property type="match status" value="1"/>
</dbReference>
<dbReference type="STRING" id="1423730.FC75_GL000462"/>
<dbReference type="PANTHER" id="PTHR20855:SF129">
    <property type="entry name" value="HEMOLYSIN-3 HOMOLOG"/>
    <property type="match status" value="1"/>
</dbReference>
<proteinExistence type="inferred from homology"/>
<dbReference type="PANTHER" id="PTHR20855">
    <property type="entry name" value="ADIPOR/PROGESTIN RECEPTOR-RELATED"/>
    <property type="match status" value="1"/>
</dbReference>
<dbReference type="PATRIC" id="fig|1423730.4.peg.481"/>
<feature type="binding site" evidence="6">
    <location>
        <position position="195"/>
    </location>
    <ligand>
        <name>Zn(2+)</name>
        <dbReference type="ChEBI" id="CHEBI:29105"/>
    </ligand>
</feature>
<feature type="transmembrane region" description="Helical" evidence="7">
    <location>
        <begin position="163"/>
        <end position="182"/>
    </location>
</feature>
<evidence type="ECO:0000256" key="2">
    <source>
        <dbReference type="ARBA" id="ARBA00008488"/>
    </source>
</evidence>
<evidence type="ECO:0000256" key="7">
    <source>
        <dbReference type="SAM" id="Phobius"/>
    </source>
</evidence>
<keyword evidence="6" id="KW-0479">Metal-binding</keyword>
<dbReference type="Proteomes" id="UP000050865">
    <property type="component" value="Unassembled WGS sequence"/>
</dbReference>
<protein>
    <submittedName>
        <fullName evidence="8">Hemolysin III-like protein</fullName>
    </submittedName>
</protein>
<dbReference type="RefSeq" id="WP_056989877.1">
    <property type="nucleotide sequence ID" value="NZ_AYZJ01000084.1"/>
</dbReference>
<keyword evidence="9" id="KW-1185">Reference proteome</keyword>
<keyword evidence="4 7" id="KW-1133">Transmembrane helix</keyword>
<feature type="transmembrane region" description="Helical" evidence="7">
    <location>
        <begin position="139"/>
        <end position="157"/>
    </location>
</feature>
<name>A0A0R2ET97_9LACO</name>
<comment type="caution">
    <text evidence="8">The sequence shown here is derived from an EMBL/GenBank/DDBJ whole genome shotgun (WGS) entry which is preliminary data.</text>
</comment>
<feature type="transmembrane region" description="Helical" evidence="7">
    <location>
        <begin position="189"/>
        <end position="212"/>
    </location>
</feature>
<evidence type="ECO:0000256" key="1">
    <source>
        <dbReference type="ARBA" id="ARBA00004127"/>
    </source>
</evidence>
<comment type="similarity">
    <text evidence="2">Belongs to the UPF0073 (Hly-III) family.</text>
</comment>
<accession>A0A0R2ET97</accession>